<dbReference type="Proteomes" id="UP000324974">
    <property type="component" value="Chromosome"/>
</dbReference>
<dbReference type="InterPro" id="IPR000994">
    <property type="entry name" value="Pept_M24"/>
</dbReference>
<dbReference type="SUPFAM" id="SSF55920">
    <property type="entry name" value="Creatinase/aminopeptidase"/>
    <property type="match status" value="1"/>
</dbReference>
<accession>A0A5C1A5Y7</accession>
<evidence type="ECO:0000313" key="3">
    <source>
        <dbReference type="EMBL" id="QEL13687.1"/>
    </source>
</evidence>
<proteinExistence type="predicted"/>
<feature type="compositionally biased region" description="Basic and acidic residues" evidence="1">
    <location>
        <begin position="1"/>
        <end position="12"/>
    </location>
</feature>
<protein>
    <recommendedName>
        <fullName evidence="2">Peptidase M24 domain-containing protein</fullName>
    </recommendedName>
</protein>
<dbReference type="KEGG" id="lrs:PX52LOC_00545"/>
<dbReference type="Pfam" id="PF00557">
    <property type="entry name" value="Peptidase_M24"/>
    <property type="match status" value="1"/>
</dbReference>
<organism evidence="3 4">
    <name type="scientific">Limnoglobus roseus</name>
    <dbReference type="NCBI Taxonomy" id="2598579"/>
    <lineage>
        <taxon>Bacteria</taxon>
        <taxon>Pseudomonadati</taxon>
        <taxon>Planctomycetota</taxon>
        <taxon>Planctomycetia</taxon>
        <taxon>Gemmatales</taxon>
        <taxon>Gemmataceae</taxon>
        <taxon>Limnoglobus</taxon>
    </lineage>
</organism>
<name>A0A5C1A5Y7_9BACT</name>
<dbReference type="RefSeq" id="WP_149108637.1">
    <property type="nucleotide sequence ID" value="NZ_CP042425.1"/>
</dbReference>
<dbReference type="Gene3D" id="3.90.230.10">
    <property type="entry name" value="Creatinase/methionine aminopeptidase superfamily"/>
    <property type="match status" value="1"/>
</dbReference>
<evidence type="ECO:0000259" key="2">
    <source>
        <dbReference type="Pfam" id="PF00557"/>
    </source>
</evidence>
<feature type="domain" description="Peptidase M24" evidence="2">
    <location>
        <begin position="198"/>
        <end position="354"/>
    </location>
</feature>
<gene>
    <name evidence="3" type="ORF">PX52LOC_00545</name>
</gene>
<sequence>MNPSLNDDKPALDDEESIFGGGENLEDITSIFTEALPSDAPAPTEVQGEDDAIDPQILKRRADIDGKQARVAGLLEEMGCEGVVLLMPAHVTWFTGGMNVRGLIADGERPGVYTNGRQRWLLASNIDAQRLFDEELDGLGFQLKEWQWSVGRPVLLGELVAGKKFATDRPFPSMPLINDRLRPEIRPLTEFEQGLYLELGRAVAHAVEATARNVERGETEQEIAGHLAHRLYRHGIEATTISVAADGRAQKVRRAGFTEAAVESTCVLQATGYRDGLYATVSRTICFGPPADAFRTEYELAAKMAAVYRAMSVPDGSVGVAAEMARKLVANSPHEYEWRHSQPGYGAGRFVVEELRKAGQDEKFGLGWPLVWQAKIGSAAVVDTVIVDQYAALPVTPPEGWPFKRIKLRERVFDVPDLLVRLEE</sequence>
<evidence type="ECO:0000256" key="1">
    <source>
        <dbReference type="SAM" id="MobiDB-lite"/>
    </source>
</evidence>
<keyword evidence="4" id="KW-1185">Reference proteome</keyword>
<dbReference type="OrthoDB" id="4850044at2"/>
<dbReference type="AlphaFoldDB" id="A0A5C1A5Y7"/>
<feature type="region of interest" description="Disordered" evidence="1">
    <location>
        <begin position="1"/>
        <end position="23"/>
    </location>
</feature>
<evidence type="ECO:0000313" key="4">
    <source>
        <dbReference type="Proteomes" id="UP000324974"/>
    </source>
</evidence>
<dbReference type="EMBL" id="CP042425">
    <property type="protein sequence ID" value="QEL13687.1"/>
    <property type="molecule type" value="Genomic_DNA"/>
</dbReference>
<reference evidence="4" key="1">
    <citation type="submission" date="2019-08" db="EMBL/GenBank/DDBJ databases">
        <title>Limnoglobus roseus gen. nov., sp. nov., a novel freshwater planctomycete with a giant genome from the family Gemmataceae.</title>
        <authorList>
            <person name="Kulichevskaya I.S."/>
            <person name="Naumoff D.G."/>
            <person name="Miroshnikov K."/>
            <person name="Ivanova A."/>
            <person name="Philippov D.A."/>
            <person name="Hakobyan A."/>
            <person name="Rijpstra I.C."/>
            <person name="Sinninghe Damste J.S."/>
            <person name="Liesack W."/>
            <person name="Dedysh S.N."/>
        </authorList>
    </citation>
    <scope>NUCLEOTIDE SEQUENCE [LARGE SCALE GENOMIC DNA]</scope>
    <source>
        <strain evidence="4">PX52</strain>
    </source>
</reference>
<dbReference type="InterPro" id="IPR036005">
    <property type="entry name" value="Creatinase/aminopeptidase-like"/>
</dbReference>